<reference evidence="3" key="1">
    <citation type="journal article" date="2019" name="Int. J. Syst. Evol. Microbiol.">
        <title>The Global Catalogue of Microorganisms (GCM) 10K type strain sequencing project: providing services to taxonomists for standard genome sequencing and annotation.</title>
        <authorList>
            <consortium name="The Broad Institute Genomics Platform"/>
            <consortium name="The Broad Institute Genome Sequencing Center for Infectious Disease"/>
            <person name="Wu L."/>
            <person name="Ma J."/>
        </authorList>
    </citation>
    <scope>NUCLEOTIDE SEQUENCE [LARGE SCALE GENOMIC DNA]</scope>
    <source>
        <strain evidence="3">JCM 16904</strain>
    </source>
</reference>
<dbReference type="InterPro" id="IPR011856">
    <property type="entry name" value="tRNA_endonuc-like_dom_sf"/>
</dbReference>
<name>A0ABP7D3D3_9ACTN</name>
<keyword evidence="3" id="KW-1185">Reference proteome</keyword>
<sequence length="333" mass="37464">MSVATNVSAYEFERLIRDVLERSLEGFAIETPPVGADGGVDIVARRGKETILYEVKALTPQTRSRINAVAEQLKRNEEKFKKRYPQDRPPKLVLVVSIVLAPQHIEFLASQNIEVIDGAEVARLAAGHGLQYEAVRVLGNLPADQQTQEAARRAANINVSDRLVKELGETQCGRSDWVKFQKLCRDILEFLFCPPLEQPITENFAQLSSNRRDIILPNYCMDGFFAYLRVVYQAHLVTFDAKNSCNGISKDDVLQMSNYLSDKGLGLFGVLIGRTGPDVSAINTRRDHWTGLQGKMIIFLEDSDLRQMIQDKIDGKDPSVVLRQKIEDFRLSV</sequence>
<protein>
    <recommendedName>
        <fullName evidence="1">Restriction endonuclease type IV Mrr domain-containing protein</fullName>
    </recommendedName>
</protein>
<evidence type="ECO:0000313" key="3">
    <source>
        <dbReference type="Proteomes" id="UP001500902"/>
    </source>
</evidence>
<evidence type="ECO:0000313" key="2">
    <source>
        <dbReference type="EMBL" id="GAA3700151.1"/>
    </source>
</evidence>
<feature type="domain" description="Restriction endonuclease type IV Mrr" evidence="1">
    <location>
        <begin position="6"/>
        <end position="124"/>
    </location>
</feature>
<organism evidence="2 3">
    <name type="scientific">Nonomuraea antimicrobica</name>
    <dbReference type="NCBI Taxonomy" id="561173"/>
    <lineage>
        <taxon>Bacteria</taxon>
        <taxon>Bacillati</taxon>
        <taxon>Actinomycetota</taxon>
        <taxon>Actinomycetes</taxon>
        <taxon>Streptosporangiales</taxon>
        <taxon>Streptosporangiaceae</taxon>
        <taxon>Nonomuraea</taxon>
    </lineage>
</organism>
<dbReference type="InterPro" id="IPR007560">
    <property type="entry name" value="Restrct_endonuc_IV_Mrr"/>
</dbReference>
<dbReference type="Pfam" id="PF04471">
    <property type="entry name" value="Mrr_cat"/>
    <property type="match status" value="1"/>
</dbReference>
<accession>A0ABP7D3D3</accession>
<gene>
    <name evidence="2" type="ORF">GCM10022224_077590</name>
</gene>
<dbReference type="InterPro" id="IPR011335">
    <property type="entry name" value="Restrct_endonuc-II-like"/>
</dbReference>
<dbReference type="Proteomes" id="UP001500902">
    <property type="component" value="Unassembled WGS sequence"/>
</dbReference>
<comment type="caution">
    <text evidence="2">The sequence shown here is derived from an EMBL/GenBank/DDBJ whole genome shotgun (WGS) entry which is preliminary data.</text>
</comment>
<dbReference type="EMBL" id="BAAAZP010000162">
    <property type="protein sequence ID" value="GAA3700151.1"/>
    <property type="molecule type" value="Genomic_DNA"/>
</dbReference>
<dbReference type="SUPFAM" id="SSF52980">
    <property type="entry name" value="Restriction endonuclease-like"/>
    <property type="match status" value="1"/>
</dbReference>
<evidence type="ECO:0000259" key="1">
    <source>
        <dbReference type="Pfam" id="PF04471"/>
    </source>
</evidence>
<dbReference type="Gene3D" id="3.40.1350.10">
    <property type="match status" value="1"/>
</dbReference>
<proteinExistence type="predicted"/>